<keyword evidence="5 8" id="KW-0472">Membrane</keyword>
<dbReference type="PANTHER" id="PTHR43531">
    <property type="entry name" value="PROTEIN ICFG"/>
    <property type="match status" value="1"/>
</dbReference>
<dbReference type="SUPFAM" id="SSF103190">
    <property type="entry name" value="Sensory domain-like"/>
    <property type="match status" value="1"/>
</dbReference>
<dbReference type="PROSITE" id="PS50111">
    <property type="entry name" value="CHEMOTAXIS_TRANSDUC_2"/>
    <property type="match status" value="1"/>
</dbReference>
<dbReference type="InterPro" id="IPR051310">
    <property type="entry name" value="MCP_chemotaxis"/>
</dbReference>
<evidence type="ECO:0000313" key="11">
    <source>
        <dbReference type="EMBL" id="MEK8029020.1"/>
    </source>
</evidence>
<evidence type="ECO:0000256" key="5">
    <source>
        <dbReference type="ARBA" id="ARBA00023136"/>
    </source>
</evidence>
<comment type="similarity">
    <text evidence="6">Belongs to the methyl-accepting chemotaxis (MCP) protein family.</text>
</comment>
<keyword evidence="3 8" id="KW-0812">Transmembrane</keyword>
<dbReference type="CDD" id="cd06225">
    <property type="entry name" value="HAMP"/>
    <property type="match status" value="1"/>
</dbReference>
<reference evidence="11 12" key="1">
    <citation type="submission" date="2024-04" db="EMBL/GenBank/DDBJ databases">
        <title>Novel species of the genus Ideonella isolated from streams.</title>
        <authorList>
            <person name="Lu H."/>
        </authorList>
    </citation>
    <scope>NUCLEOTIDE SEQUENCE [LARGE SCALE GENOMIC DNA]</scope>
    <source>
        <strain evidence="11 12">BYS139W</strain>
    </source>
</reference>
<evidence type="ECO:0000256" key="7">
    <source>
        <dbReference type="PROSITE-ProRule" id="PRU00284"/>
    </source>
</evidence>
<keyword evidence="2" id="KW-1003">Cell membrane</keyword>
<dbReference type="InterPro" id="IPR029151">
    <property type="entry name" value="Sensor-like_sf"/>
</dbReference>
<dbReference type="InterPro" id="IPR004089">
    <property type="entry name" value="MCPsignal_dom"/>
</dbReference>
<dbReference type="InterPro" id="IPR004090">
    <property type="entry name" value="Chemotax_Me-accpt_rcpt"/>
</dbReference>
<keyword evidence="4 8" id="KW-1133">Transmembrane helix</keyword>
<dbReference type="Gene3D" id="3.30.450.20">
    <property type="entry name" value="PAS domain"/>
    <property type="match status" value="2"/>
</dbReference>
<sequence length="610" mass="63421">MFNTLRARLIGVSVSIAVLTPIVLSSVTFGIVRGNTLSALDDRISSTTRGSARELSDWVANKQRTAHAVTRAIALVDADPMPALDVARLAGDMDSVGVGMSDKRAFFSGWTAPAGYDATTRPWYQLAVKTGTPTFTAPYVDAASKTLYISFVEPVLAAGGGAAIGVATADSKMTSIVKKVSGIRPLDKSFALLVDGSNHTILAHERQELTLKPVTDLAKGLDAALLQKLVAEGGRADVEIDGAAQMVYAAKVDGTPWVLLTAVDRAEATAGLNALMRTTLIIAVLCVLVAGALVSAFVHRQLRRLDLVRDALEDIASGDGDLTRRMDSTGGDELSQIAAAFNRFADKISSVLLRIRESSESVRVAASEIATGNNDLSVRTESQASALQQTAAAMDQLTGSVRQNAESAAQADQLVAKTAQVASRGGDVMQQVVRTMGGIDAASRKIVDIIGTIDGIAFQTNILALNASVEAARAGEQGRGFAVVAAEVRTLASRSADAAKQIKTLINDSVEQVGAGSSLVQDAGATMQEVVDSIRGLTTIVAEISSASREQSGGITEVGSSVSQMDQGTQQNAALVEEAAAAAQSLQQQATALADAVAGFKLPQGQRSMA</sequence>
<dbReference type="SUPFAM" id="SSF58104">
    <property type="entry name" value="Methyl-accepting chemotaxis protein (MCP) signaling domain"/>
    <property type="match status" value="1"/>
</dbReference>
<dbReference type="EMBL" id="JBBUTF010000036">
    <property type="protein sequence ID" value="MEK8029020.1"/>
    <property type="molecule type" value="Genomic_DNA"/>
</dbReference>
<evidence type="ECO:0000256" key="2">
    <source>
        <dbReference type="ARBA" id="ARBA00022475"/>
    </source>
</evidence>
<evidence type="ECO:0000256" key="8">
    <source>
        <dbReference type="SAM" id="Phobius"/>
    </source>
</evidence>
<feature type="transmembrane region" description="Helical" evidence="8">
    <location>
        <begin position="280"/>
        <end position="299"/>
    </location>
</feature>
<evidence type="ECO:0000256" key="3">
    <source>
        <dbReference type="ARBA" id="ARBA00022692"/>
    </source>
</evidence>
<dbReference type="PROSITE" id="PS50885">
    <property type="entry name" value="HAMP"/>
    <property type="match status" value="1"/>
</dbReference>
<dbReference type="PANTHER" id="PTHR43531:SF16">
    <property type="entry name" value="METHYL-ACCEPTING CHEMOTAXIS PROTEIN II"/>
    <property type="match status" value="1"/>
</dbReference>
<keyword evidence="12" id="KW-1185">Reference proteome</keyword>
<evidence type="ECO:0000313" key="12">
    <source>
        <dbReference type="Proteomes" id="UP001368500"/>
    </source>
</evidence>
<comment type="subcellular location">
    <subcellularLocation>
        <location evidence="1">Cell membrane</location>
        <topology evidence="1">Multi-pass membrane protein</topology>
    </subcellularLocation>
</comment>
<dbReference type="Proteomes" id="UP001368500">
    <property type="component" value="Unassembled WGS sequence"/>
</dbReference>
<evidence type="ECO:0000256" key="4">
    <source>
        <dbReference type="ARBA" id="ARBA00022989"/>
    </source>
</evidence>
<protein>
    <submittedName>
        <fullName evidence="11">Methyl-accepting chemotaxis protein</fullName>
    </submittedName>
</protein>
<dbReference type="Pfam" id="PF02743">
    <property type="entry name" value="dCache_1"/>
    <property type="match status" value="1"/>
</dbReference>
<evidence type="ECO:0000259" key="9">
    <source>
        <dbReference type="PROSITE" id="PS50111"/>
    </source>
</evidence>
<organism evidence="11 12">
    <name type="scientific">Pseudaquabacterium rugosum</name>
    <dbReference type="NCBI Taxonomy" id="2984194"/>
    <lineage>
        <taxon>Bacteria</taxon>
        <taxon>Pseudomonadati</taxon>
        <taxon>Pseudomonadota</taxon>
        <taxon>Betaproteobacteria</taxon>
        <taxon>Burkholderiales</taxon>
        <taxon>Sphaerotilaceae</taxon>
        <taxon>Pseudaquabacterium</taxon>
    </lineage>
</organism>
<dbReference type="Gene3D" id="1.10.287.950">
    <property type="entry name" value="Methyl-accepting chemotaxis protein"/>
    <property type="match status" value="1"/>
</dbReference>
<dbReference type="CDD" id="cd11386">
    <property type="entry name" value="MCP_signal"/>
    <property type="match status" value="1"/>
</dbReference>
<dbReference type="InterPro" id="IPR033479">
    <property type="entry name" value="dCache_1"/>
</dbReference>
<dbReference type="InterPro" id="IPR003660">
    <property type="entry name" value="HAMP_dom"/>
</dbReference>
<name>A0ABU9BGE4_9BURK</name>
<feature type="domain" description="Methyl-accepting transducer" evidence="9">
    <location>
        <begin position="358"/>
        <end position="587"/>
    </location>
</feature>
<dbReference type="RefSeq" id="WP_341376809.1">
    <property type="nucleotide sequence ID" value="NZ_JBBUTF010000036.1"/>
</dbReference>
<dbReference type="SMART" id="SM00304">
    <property type="entry name" value="HAMP"/>
    <property type="match status" value="1"/>
</dbReference>
<evidence type="ECO:0000259" key="10">
    <source>
        <dbReference type="PROSITE" id="PS50885"/>
    </source>
</evidence>
<dbReference type="Pfam" id="PF00015">
    <property type="entry name" value="MCPsignal"/>
    <property type="match status" value="1"/>
</dbReference>
<accession>A0ABU9BGE4</accession>
<evidence type="ECO:0000256" key="1">
    <source>
        <dbReference type="ARBA" id="ARBA00004651"/>
    </source>
</evidence>
<dbReference type="CDD" id="cd12912">
    <property type="entry name" value="PDC2_MCP_like"/>
    <property type="match status" value="1"/>
</dbReference>
<dbReference type="SMART" id="SM00283">
    <property type="entry name" value="MA"/>
    <property type="match status" value="1"/>
</dbReference>
<evidence type="ECO:0000256" key="6">
    <source>
        <dbReference type="ARBA" id="ARBA00029447"/>
    </source>
</evidence>
<feature type="domain" description="HAMP" evidence="10">
    <location>
        <begin position="299"/>
        <end position="353"/>
    </location>
</feature>
<gene>
    <name evidence="11" type="ORF">AACH11_23935</name>
</gene>
<dbReference type="PRINTS" id="PR00260">
    <property type="entry name" value="CHEMTRNSDUCR"/>
</dbReference>
<dbReference type="Pfam" id="PF00672">
    <property type="entry name" value="HAMP"/>
    <property type="match status" value="1"/>
</dbReference>
<proteinExistence type="inferred from homology"/>
<comment type="caution">
    <text evidence="11">The sequence shown here is derived from an EMBL/GenBank/DDBJ whole genome shotgun (WGS) entry which is preliminary data.</text>
</comment>
<keyword evidence="7" id="KW-0807">Transducer</keyword>